<dbReference type="EMBL" id="CABFOC020000011">
    <property type="protein sequence ID" value="CAH0045247.1"/>
    <property type="molecule type" value="Genomic_DNA"/>
</dbReference>
<evidence type="ECO:0000313" key="2">
    <source>
        <dbReference type="EMBL" id="CAH0045247.1"/>
    </source>
</evidence>
<gene>
    <name evidence="2" type="ORF">CSOL1703_00010993</name>
</gene>
<dbReference type="AlphaFoldDB" id="A0A9N9W8A1"/>
<proteinExistence type="predicted"/>
<comment type="caution">
    <text evidence="2">The sequence shown here is derived from an EMBL/GenBank/DDBJ whole genome shotgun (WGS) entry which is preliminary data.</text>
</comment>
<reference evidence="3" key="1">
    <citation type="submission" date="2019-06" db="EMBL/GenBank/DDBJ databases">
        <authorList>
            <person name="Broberg M."/>
        </authorList>
    </citation>
    <scope>NUCLEOTIDE SEQUENCE [LARGE SCALE GENOMIC DNA]</scope>
</reference>
<dbReference type="Proteomes" id="UP000775872">
    <property type="component" value="Unassembled WGS sequence"/>
</dbReference>
<name>A0A9N9W8A1_9HYPO</name>
<organism evidence="2 3">
    <name type="scientific">Clonostachys solani</name>
    <dbReference type="NCBI Taxonomy" id="160281"/>
    <lineage>
        <taxon>Eukaryota</taxon>
        <taxon>Fungi</taxon>
        <taxon>Dikarya</taxon>
        <taxon>Ascomycota</taxon>
        <taxon>Pezizomycotina</taxon>
        <taxon>Sordariomycetes</taxon>
        <taxon>Hypocreomycetidae</taxon>
        <taxon>Hypocreales</taxon>
        <taxon>Bionectriaceae</taxon>
        <taxon>Clonostachys</taxon>
    </lineage>
</organism>
<reference evidence="2 3" key="2">
    <citation type="submission" date="2021-10" db="EMBL/GenBank/DDBJ databases">
        <authorList>
            <person name="Piombo E."/>
        </authorList>
    </citation>
    <scope>NUCLEOTIDE SEQUENCE [LARGE SCALE GENOMIC DNA]</scope>
</reference>
<accession>A0A9N9W8A1</accession>
<dbReference type="OrthoDB" id="5144870at2759"/>
<feature type="compositionally biased region" description="Low complexity" evidence="1">
    <location>
        <begin position="165"/>
        <end position="176"/>
    </location>
</feature>
<sequence>MASKSGTTDSSADYLSKNDGFYRSFVSACKEGLKDKHRGPTVAQYLGALMTRPGYSEDALPKAWQAFVTAEPEIASMLRRSAAEFRISINGELVKFDPVIDDNKRAPLKFLVVSNPDYVMGAATFQDASGALVVSEKAEKDKPKKSRGKQKVVRIKDRADEDDNGNYGYDDPNIGY</sequence>
<protein>
    <submittedName>
        <fullName evidence="2">Uncharacterized protein</fullName>
    </submittedName>
</protein>
<evidence type="ECO:0000313" key="3">
    <source>
        <dbReference type="Proteomes" id="UP000775872"/>
    </source>
</evidence>
<evidence type="ECO:0000256" key="1">
    <source>
        <dbReference type="SAM" id="MobiDB-lite"/>
    </source>
</evidence>
<feature type="compositionally biased region" description="Basic residues" evidence="1">
    <location>
        <begin position="143"/>
        <end position="153"/>
    </location>
</feature>
<keyword evidence="3" id="KW-1185">Reference proteome</keyword>
<feature type="region of interest" description="Disordered" evidence="1">
    <location>
        <begin position="135"/>
        <end position="176"/>
    </location>
</feature>